<dbReference type="PROSITE" id="PS00211">
    <property type="entry name" value="ABC_TRANSPORTER_1"/>
    <property type="match status" value="1"/>
</dbReference>
<keyword evidence="3 5" id="KW-0067">ATP-binding</keyword>
<evidence type="ECO:0000259" key="4">
    <source>
        <dbReference type="PROSITE" id="PS50893"/>
    </source>
</evidence>
<dbReference type="GO" id="GO:0005524">
    <property type="term" value="F:ATP binding"/>
    <property type="evidence" value="ECO:0007669"/>
    <property type="project" value="UniProtKB-KW"/>
</dbReference>
<evidence type="ECO:0000313" key="6">
    <source>
        <dbReference type="Proteomes" id="UP001248709"/>
    </source>
</evidence>
<organism evidence="5 6">
    <name type="scientific">Paenibacillus forsythiae</name>
    <dbReference type="NCBI Taxonomy" id="365616"/>
    <lineage>
        <taxon>Bacteria</taxon>
        <taxon>Bacillati</taxon>
        <taxon>Bacillota</taxon>
        <taxon>Bacilli</taxon>
        <taxon>Bacillales</taxon>
        <taxon>Paenibacillaceae</taxon>
        <taxon>Paenibacillus</taxon>
    </lineage>
</organism>
<dbReference type="RefSeq" id="WP_198027822.1">
    <property type="nucleotide sequence ID" value="NZ_JAUSUY010000004.1"/>
</dbReference>
<keyword evidence="1" id="KW-0813">Transport</keyword>
<dbReference type="PANTHER" id="PTHR42734:SF19">
    <property type="entry name" value="IRON COMPOUNDS ABC TRANSPORTER, ATP-BINDING PROTEIN"/>
    <property type="match status" value="1"/>
</dbReference>
<evidence type="ECO:0000256" key="3">
    <source>
        <dbReference type="ARBA" id="ARBA00022840"/>
    </source>
</evidence>
<evidence type="ECO:0000256" key="2">
    <source>
        <dbReference type="ARBA" id="ARBA00022741"/>
    </source>
</evidence>
<dbReference type="InterPro" id="IPR003593">
    <property type="entry name" value="AAA+_ATPase"/>
</dbReference>
<dbReference type="SMART" id="SM00382">
    <property type="entry name" value="AAA"/>
    <property type="match status" value="1"/>
</dbReference>
<keyword evidence="2" id="KW-0547">Nucleotide-binding</keyword>
<feature type="domain" description="ABC transporter" evidence="4">
    <location>
        <begin position="3"/>
        <end position="239"/>
    </location>
</feature>
<dbReference type="InterPro" id="IPR050153">
    <property type="entry name" value="Metal_Ion_Import_ABC"/>
</dbReference>
<dbReference type="EMBL" id="JAUSUY010000004">
    <property type="protein sequence ID" value="MDT3425879.1"/>
    <property type="molecule type" value="Genomic_DNA"/>
</dbReference>
<evidence type="ECO:0000256" key="1">
    <source>
        <dbReference type="ARBA" id="ARBA00022448"/>
    </source>
</evidence>
<keyword evidence="6" id="KW-1185">Reference proteome</keyword>
<dbReference type="PROSITE" id="PS50893">
    <property type="entry name" value="ABC_TRANSPORTER_2"/>
    <property type="match status" value="1"/>
</dbReference>
<sequence>MRIEVRDASFSYPDHKVIFDGLSFSLEKGEILCILGANGAGKSTLLNSIGGLFQLSKGDILFDGQSIRSLGQLEIAKRVGYVPQSHLPTFPYSVFEFVLMGRTPYIGTFSSPSDHDRAIAEEAIETIGIAHLKHKPYTEISGGEMQLAMFARVVAQQPELLLLDEPTSHLDFGNQIRTLELIGNLSQKGFSVIITSHFPDHSFLLSNKIGILKDGRIIDIGSVDEMITEENMKKIYGIDVRVAYFEQAGRKICVPLRQN</sequence>
<dbReference type="CDD" id="cd03214">
    <property type="entry name" value="ABC_Iron-Siderophores_B12_Hemin"/>
    <property type="match status" value="1"/>
</dbReference>
<dbReference type="PANTHER" id="PTHR42734">
    <property type="entry name" value="METAL TRANSPORT SYSTEM ATP-BINDING PROTEIN TM_0124-RELATED"/>
    <property type="match status" value="1"/>
</dbReference>
<name>A0ABU3H4Y2_9BACL</name>
<dbReference type="InterPro" id="IPR027417">
    <property type="entry name" value="P-loop_NTPase"/>
</dbReference>
<evidence type="ECO:0000313" key="5">
    <source>
        <dbReference type="EMBL" id="MDT3425879.1"/>
    </source>
</evidence>
<dbReference type="Gene3D" id="3.40.50.300">
    <property type="entry name" value="P-loop containing nucleotide triphosphate hydrolases"/>
    <property type="match status" value="1"/>
</dbReference>
<dbReference type="Pfam" id="PF00005">
    <property type="entry name" value="ABC_tran"/>
    <property type="match status" value="1"/>
</dbReference>
<accession>A0ABU3H4Y2</accession>
<proteinExistence type="predicted"/>
<dbReference type="InterPro" id="IPR003439">
    <property type="entry name" value="ABC_transporter-like_ATP-bd"/>
</dbReference>
<reference evidence="5 6" key="1">
    <citation type="submission" date="2023-07" db="EMBL/GenBank/DDBJ databases">
        <title>Genomic Encyclopedia of Type Strains, Phase IV (KMG-IV): sequencing the most valuable type-strain genomes for metagenomic binning, comparative biology and taxonomic classification.</title>
        <authorList>
            <person name="Goeker M."/>
        </authorList>
    </citation>
    <scope>NUCLEOTIDE SEQUENCE [LARGE SCALE GENOMIC DNA]</scope>
    <source>
        <strain evidence="5 6">T98</strain>
    </source>
</reference>
<protein>
    <submittedName>
        <fullName evidence="5">Iron complex transport system ATP-binding protein</fullName>
    </submittedName>
</protein>
<dbReference type="Proteomes" id="UP001248709">
    <property type="component" value="Unassembled WGS sequence"/>
</dbReference>
<gene>
    <name evidence="5" type="ORF">J2Z22_001398</name>
</gene>
<dbReference type="InterPro" id="IPR017871">
    <property type="entry name" value="ABC_transporter-like_CS"/>
</dbReference>
<dbReference type="SUPFAM" id="SSF52540">
    <property type="entry name" value="P-loop containing nucleoside triphosphate hydrolases"/>
    <property type="match status" value="1"/>
</dbReference>
<comment type="caution">
    <text evidence="5">The sequence shown here is derived from an EMBL/GenBank/DDBJ whole genome shotgun (WGS) entry which is preliminary data.</text>
</comment>